<dbReference type="Proteomes" id="UP001058403">
    <property type="component" value="Chromosome"/>
</dbReference>
<reference evidence="2 4" key="1">
    <citation type="journal article" date="2019" name="Nat. Med.">
        <title>A library of human gut bacterial isolates paired with longitudinal multiomics data enables mechanistic microbiome research.</title>
        <authorList>
            <person name="Poyet M."/>
            <person name="Groussin M."/>
            <person name="Gibbons S.M."/>
            <person name="Avila-Pacheco J."/>
            <person name="Jiang X."/>
            <person name="Kearney S.M."/>
            <person name="Perrotta A.R."/>
            <person name="Berdy B."/>
            <person name="Zhao S."/>
            <person name="Lieberman T.D."/>
            <person name="Swanson P.K."/>
            <person name="Smith M."/>
            <person name="Roesemann S."/>
            <person name="Alexander J.E."/>
            <person name="Rich S.A."/>
            <person name="Livny J."/>
            <person name="Vlamakis H."/>
            <person name="Clish C."/>
            <person name="Bullock K."/>
            <person name="Deik A."/>
            <person name="Scott J."/>
            <person name="Pierce K.A."/>
            <person name="Xavier R.J."/>
            <person name="Alm E.J."/>
        </authorList>
    </citation>
    <scope>NUCLEOTIDE SEQUENCE [LARGE SCALE GENOMIC DNA]</scope>
    <source>
        <strain evidence="2 4">BIOML-A106</strain>
    </source>
</reference>
<dbReference type="InterPro" id="IPR013974">
    <property type="entry name" value="SAF"/>
</dbReference>
<dbReference type="EMBL" id="CP103070">
    <property type="protein sequence ID" value="UVO89879.1"/>
    <property type="molecule type" value="Genomic_DNA"/>
</dbReference>
<dbReference type="InterPro" id="IPR051690">
    <property type="entry name" value="PseI-like"/>
</dbReference>
<dbReference type="CDD" id="cd11615">
    <property type="entry name" value="SAF_NeuB_like"/>
    <property type="match status" value="1"/>
</dbReference>
<keyword evidence="2" id="KW-0808">Transferase</keyword>
<feature type="domain" description="AFP-like" evidence="1">
    <location>
        <begin position="280"/>
        <end position="338"/>
    </location>
</feature>
<evidence type="ECO:0000313" key="4">
    <source>
        <dbReference type="Proteomes" id="UP000479773"/>
    </source>
</evidence>
<dbReference type="Proteomes" id="UP000479773">
    <property type="component" value="Unassembled WGS sequence"/>
</dbReference>
<dbReference type="InterPro" id="IPR013785">
    <property type="entry name" value="Aldolase_TIM"/>
</dbReference>
<evidence type="ECO:0000259" key="1">
    <source>
        <dbReference type="PROSITE" id="PS50844"/>
    </source>
</evidence>
<dbReference type="EC" id="2.5.1.97" evidence="2"/>
<name>A0A5M5PC04_BACFG</name>
<dbReference type="SUPFAM" id="SSF51269">
    <property type="entry name" value="AFP III-like domain"/>
    <property type="match status" value="1"/>
</dbReference>
<dbReference type="NCBIfam" id="TIGR03586">
    <property type="entry name" value="PseI"/>
    <property type="match status" value="1"/>
</dbReference>
<dbReference type="GO" id="GO:0047444">
    <property type="term" value="F:N-acylneuraminate-9-phosphate synthase activity"/>
    <property type="evidence" value="ECO:0007669"/>
    <property type="project" value="TreeGrafter"/>
</dbReference>
<dbReference type="Pfam" id="PF03102">
    <property type="entry name" value="NeuB"/>
    <property type="match status" value="1"/>
</dbReference>
<dbReference type="SMART" id="SM00858">
    <property type="entry name" value="SAF"/>
    <property type="match status" value="1"/>
</dbReference>
<dbReference type="InterPro" id="IPR036732">
    <property type="entry name" value="AFP_Neu5c_C_sf"/>
</dbReference>
<sequence length="343" mass="38331">MSKCFIVAEMSANHNGNKQVAIETIKAAKRAGADAIKLQTYTADTITLDCKSEDFKIKQGTIWDGGYLYDLYKRAYTPWEWHEELFHVAQEEGLVCFSSPFDKTAVDFLEGLNNPIYKIASFEITDIPLIEYAARTMKPIVISTGIAMQEDIQLAVETCRAVGNNDITLLKCTSSYPAPIKEANLCMIKDLSERFGVKAGLSDHTIGSLAPIVAVSYGAVMLEKHFIIDASIGGPDASFSMDEKHFGRMVEDIRIAEQSIGVVSYELTDKMKSGREFCRSLYVAEDMKVGDIITEENVRSVRPGYGLHPKYLKEILGKKNRLDLMKGEAFRLDYVDGFLNYHV</sequence>
<dbReference type="GO" id="GO:0016051">
    <property type="term" value="P:carbohydrate biosynthetic process"/>
    <property type="evidence" value="ECO:0007669"/>
    <property type="project" value="InterPro"/>
</dbReference>
<dbReference type="InterPro" id="IPR057736">
    <property type="entry name" value="SAF_PseI/NeuA/NeuB"/>
</dbReference>
<dbReference type="PANTHER" id="PTHR42966">
    <property type="entry name" value="N-ACETYLNEURAMINATE SYNTHASE"/>
    <property type="match status" value="1"/>
</dbReference>
<dbReference type="InterPro" id="IPR020030">
    <property type="entry name" value="Pseudaminic_synth_PseI"/>
</dbReference>
<dbReference type="Gene3D" id="3.90.1210.10">
    <property type="entry name" value="Antifreeze-like/N-acetylneuraminic acid synthase C-terminal domain"/>
    <property type="match status" value="1"/>
</dbReference>
<organism evidence="2 4">
    <name type="scientific">Bacteroides fragilis</name>
    <dbReference type="NCBI Taxonomy" id="817"/>
    <lineage>
        <taxon>Bacteria</taxon>
        <taxon>Pseudomonadati</taxon>
        <taxon>Bacteroidota</taxon>
        <taxon>Bacteroidia</taxon>
        <taxon>Bacteroidales</taxon>
        <taxon>Bacteroidaceae</taxon>
        <taxon>Bacteroides</taxon>
    </lineage>
</organism>
<evidence type="ECO:0000313" key="2">
    <source>
        <dbReference type="EMBL" id="KAA4756459.1"/>
    </source>
</evidence>
<evidence type="ECO:0000313" key="3">
    <source>
        <dbReference type="EMBL" id="UVO89879.1"/>
    </source>
</evidence>
<dbReference type="InterPro" id="IPR006190">
    <property type="entry name" value="SAF_AFP_Neu5Ac"/>
</dbReference>
<dbReference type="Pfam" id="PF08666">
    <property type="entry name" value="SAF"/>
    <property type="match status" value="1"/>
</dbReference>
<protein>
    <submittedName>
        <fullName evidence="2">Pseudaminic acid synthase</fullName>
        <ecNumber evidence="2">2.5.1.97</ecNumber>
    </submittedName>
</protein>
<gene>
    <name evidence="2" type="primary">pseI</name>
    <name evidence="2" type="ORF">F3B44_01545</name>
    <name evidence="3" type="ORF">NXW39_21505</name>
</gene>
<proteinExistence type="predicted"/>
<dbReference type="EMBL" id="VWEQ01000001">
    <property type="protein sequence ID" value="KAA4756459.1"/>
    <property type="molecule type" value="Genomic_DNA"/>
</dbReference>
<dbReference type="PROSITE" id="PS50844">
    <property type="entry name" value="AFP_LIKE"/>
    <property type="match status" value="1"/>
</dbReference>
<dbReference type="RefSeq" id="WP_005817322.1">
    <property type="nucleotide sequence ID" value="NZ_CAXSVT010000002.1"/>
</dbReference>
<dbReference type="PANTHER" id="PTHR42966:SF2">
    <property type="entry name" value="PSEUDAMINIC ACID SYNTHASE"/>
    <property type="match status" value="1"/>
</dbReference>
<dbReference type="InterPro" id="IPR013132">
    <property type="entry name" value="PseI/NeuA/B-like_N"/>
</dbReference>
<accession>A0A5M5PC04</accession>
<dbReference type="AlphaFoldDB" id="A0A5M5PC04"/>
<dbReference type="Gene3D" id="3.20.20.70">
    <property type="entry name" value="Aldolase class I"/>
    <property type="match status" value="1"/>
</dbReference>
<dbReference type="SUPFAM" id="SSF51569">
    <property type="entry name" value="Aldolase"/>
    <property type="match status" value="1"/>
</dbReference>
<reference evidence="3" key="2">
    <citation type="submission" date="2022-08" db="EMBL/GenBank/DDBJ databases">
        <title>Genome Sequencing of Bacteroides fragilis Group Isolates with Nanopore Technology.</title>
        <authorList>
            <person name="Tisza M.J."/>
            <person name="Smith D."/>
            <person name="Dekker J.P."/>
        </authorList>
    </citation>
    <scope>NUCLEOTIDE SEQUENCE</scope>
    <source>
        <strain evidence="3">BFG-49</strain>
    </source>
</reference>